<name>A0A0D5ZC63_PAEPS</name>
<dbReference type="AlphaFoldDB" id="A0A0D5ZC63"/>
<keyword evidence="1" id="KW-1133">Transmembrane helix</keyword>
<keyword evidence="1" id="KW-0472">Membrane</keyword>
<reference evidence="2 3" key="1">
    <citation type="journal article" date="2011" name="J. Bacteriol.">
        <title>Complete genome sequence of Paenibacillus polymyxa SC2, a strain of plant growth-promoting Rhizobacterium with broad-spectrum antimicrobial activity.</title>
        <authorList>
            <person name="Ma M."/>
            <person name="Wang C."/>
            <person name="Ding Y."/>
            <person name="Li L."/>
            <person name="Shen D."/>
            <person name="Jiang X."/>
            <person name="Guan D."/>
            <person name="Cao F."/>
            <person name="Chen H."/>
            <person name="Feng R."/>
            <person name="Wang X."/>
            <person name="Ge Y."/>
            <person name="Yao L."/>
            <person name="Bing X."/>
            <person name="Yang X."/>
            <person name="Li J."/>
            <person name="Du B."/>
        </authorList>
    </citation>
    <scope>NUCLEOTIDE SEQUENCE [LARGE SCALE GENOMIC DNA]</scope>
    <source>
        <strain evidence="2 3">SC2</strain>
    </source>
</reference>
<dbReference type="PATRIC" id="fig|886882.15.peg.2208"/>
<evidence type="ECO:0000256" key="1">
    <source>
        <dbReference type="SAM" id="Phobius"/>
    </source>
</evidence>
<evidence type="ECO:0000313" key="3">
    <source>
        <dbReference type="Proteomes" id="UP000006868"/>
    </source>
</evidence>
<dbReference type="Proteomes" id="UP000006868">
    <property type="component" value="Chromosome"/>
</dbReference>
<dbReference type="EMBL" id="CP002213">
    <property type="protein sequence ID" value="AKA44228.1"/>
    <property type="molecule type" value="Genomic_DNA"/>
</dbReference>
<protein>
    <submittedName>
        <fullName evidence="2">Uncharacterized protein</fullName>
    </submittedName>
</protein>
<gene>
    <name evidence="2" type="ORF">PPSC2_10470</name>
</gene>
<feature type="transmembrane region" description="Helical" evidence="1">
    <location>
        <begin position="53"/>
        <end position="70"/>
    </location>
</feature>
<organism evidence="2 3">
    <name type="scientific">Paenibacillus polymyxa (strain SC2)</name>
    <name type="common">Bacillus polymyxa</name>
    <dbReference type="NCBI Taxonomy" id="886882"/>
    <lineage>
        <taxon>Bacteria</taxon>
        <taxon>Bacillati</taxon>
        <taxon>Bacillota</taxon>
        <taxon>Bacilli</taxon>
        <taxon>Bacillales</taxon>
        <taxon>Paenibacillaceae</taxon>
        <taxon>Paenibacillus</taxon>
    </lineage>
</organism>
<dbReference type="HOGENOM" id="CLU_2207444_0_0_9"/>
<dbReference type="KEGG" id="ppm:PPSC2_10470"/>
<accession>A0A0D5ZC63</accession>
<proteinExistence type="predicted"/>
<sequence>MTIKRPFGTGSFAIVVLTLGFLFNFKFQNDFMLSLYLFKLFNWDIYTNETEGYHIPFMAAIVFWLPAVIISRKYPNNFGTSLCYRVGGVMFILSIIVFAVYLFGTLV</sequence>
<evidence type="ECO:0000313" key="2">
    <source>
        <dbReference type="EMBL" id="AKA44228.1"/>
    </source>
</evidence>
<feature type="transmembrane region" description="Helical" evidence="1">
    <location>
        <begin position="82"/>
        <end position="104"/>
    </location>
</feature>
<feature type="transmembrane region" description="Helical" evidence="1">
    <location>
        <begin position="7"/>
        <end position="25"/>
    </location>
</feature>
<keyword evidence="1" id="KW-0812">Transmembrane</keyword>